<dbReference type="Proteomes" id="UP000321362">
    <property type="component" value="Chromosome"/>
</dbReference>
<proteinExistence type="predicted"/>
<evidence type="ECO:0000313" key="8">
    <source>
        <dbReference type="Proteomes" id="UP000321362"/>
    </source>
</evidence>
<dbReference type="CDD" id="cd00325">
    <property type="entry name" value="chitinase_GH19"/>
    <property type="match status" value="1"/>
</dbReference>
<reference evidence="7 8" key="1">
    <citation type="journal article" date="2013" name="J. Microbiol.">
        <title>Mucilaginibacter ginsenosidivorax sp. nov., with ginsenoside converting activity isolated from sediment.</title>
        <authorList>
            <person name="Kim J.K."/>
            <person name="Choi T.E."/>
            <person name="Liu Q.M."/>
            <person name="Park H.Y."/>
            <person name="Yi T.H."/>
            <person name="Yoon M.H."/>
            <person name="Kim S.C."/>
            <person name="Im W.T."/>
        </authorList>
    </citation>
    <scope>NUCLEOTIDE SEQUENCE [LARGE SCALE GENOMIC DNA]</scope>
    <source>
        <strain evidence="7 8">KHI28</strain>
    </source>
</reference>
<keyword evidence="1" id="KW-0611">Plant defense</keyword>
<dbReference type="InterPro" id="IPR000726">
    <property type="entry name" value="Glyco_hydro_19_cat"/>
</dbReference>
<dbReference type="GO" id="GO:0050832">
    <property type="term" value="P:defense response to fungus"/>
    <property type="evidence" value="ECO:0007669"/>
    <property type="project" value="UniProtKB-ARBA"/>
</dbReference>
<dbReference type="GO" id="GO:0004568">
    <property type="term" value="F:chitinase activity"/>
    <property type="evidence" value="ECO:0007669"/>
    <property type="project" value="InterPro"/>
</dbReference>
<feature type="domain" description="Glycoside hydrolase family 19 catalytic" evidence="6">
    <location>
        <begin position="137"/>
        <end position="326"/>
    </location>
</feature>
<evidence type="ECO:0000256" key="5">
    <source>
        <dbReference type="SAM" id="SignalP"/>
    </source>
</evidence>
<feature type="disulfide bond" evidence="4">
    <location>
        <begin position="300"/>
        <end position="331"/>
    </location>
</feature>
<organism evidence="7 8">
    <name type="scientific">Mucilaginibacter ginsenosidivorax</name>
    <dbReference type="NCBI Taxonomy" id="862126"/>
    <lineage>
        <taxon>Bacteria</taxon>
        <taxon>Pseudomonadati</taxon>
        <taxon>Bacteroidota</taxon>
        <taxon>Sphingobacteriia</taxon>
        <taxon>Sphingobacteriales</taxon>
        <taxon>Sphingobacteriaceae</taxon>
        <taxon>Mucilaginibacter</taxon>
    </lineage>
</organism>
<evidence type="ECO:0000259" key="6">
    <source>
        <dbReference type="Pfam" id="PF00182"/>
    </source>
</evidence>
<keyword evidence="2 4" id="KW-1015">Disulfide bond</keyword>
<dbReference type="GO" id="GO:0016998">
    <property type="term" value="P:cell wall macromolecule catabolic process"/>
    <property type="evidence" value="ECO:0007669"/>
    <property type="project" value="InterPro"/>
</dbReference>
<evidence type="ECO:0000256" key="3">
    <source>
        <dbReference type="PIRSR" id="PIRSR001060-1"/>
    </source>
</evidence>
<feature type="signal peptide" evidence="5">
    <location>
        <begin position="1"/>
        <end position="28"/>
    </location>
</feature>
<keyword evidence="8" id="KW-1185">Reference proteome</keyword>
<evidence type="ECO:0000256" key="4">
    <source>
        <dbReference type="PIRSR" id="PIRSR001060-2"/>
    </source>
</evidence>
<dbReference type="Gene3D" id="1.10.530.10">
    <property type="match status" value="2"/>
</dbReference>
<dbReference type="Pfam" id="PF00182">
    <property type="entry name" value="Glyco_hydro_19"/>
    <property type="match status" value="1"/>
</dbReference>
<accession>A0A5B8VTH2</accession>
<sequence>MKVMKSIILSSKLLFLAASTLVISSVSCGGSTGDKKTQDTTAITATAPKASISSILTEKQFNDLFPQRDKFYTYAAFIKAANELGQVKVKISRRAVSVYQFIRTNKKNGKDSVARQDADWNEEWAKKKPDSVFTVDYGDFCTASAADVNKKELAAFFAQIAHETRHGMNGSYTDGLMLIHEDNTSNVYVSDSDEYPAVKGKKYYGRGPMQLSYNGNYGFASNIIFGNSKILLNTPELVEQDAVIAFKAAIYFWMTPETHKPSAHDVMTGKWQPTANDKANGRTTPGFGMTINIVNGDVECGKGDNFGMTDRIGFYQFFLKKLGITDVNCACSCATMKPYKY</sequence>
<evidence type="ECO:0000256" key="1">
    <source>
        <dbReference type="ARBA" id="ARBA00022821"/>
    </source>
</evidence>
<dbReference type="EMBL" id="CP042437">
    <property type="protein sequence ID" value="QEC74954.1"/>
    <property type="molecule type" value="Genomic_DNA"/>
</dbReference>
<dbReference type="GO" id="GO:0005975">
    <property type="term" value="P:carbohydrate metabolic process"/>
    <property type="evidence" value="ECO:0007669"/>
    <property type="project" value="InterPro"/>
</dbReference>
<evidence type="ECO:0000313" key="7">
    <source>
        <dbReference type="EMBL" id="QEC74954.1"/>
    </source>
</evidence>
<dbReference type="Gene3D" id="3.30.20.10">
    <property type="entry name" value="Endochitinase, domain 2"/>
    <property type="match status" value="1"/>
</dbReference>
<keyword evidence="5" id="KW-0732">Signal</keyword>
<dbReference type="PIRSF" id="PIRSF001060">
    <property type="entry name" value="Endochitinase"/>
    <property type="match status" value="1"/>
</dbReference>
<dbReference type="GO" id="GO:0006032">
    <property type="term" value="P:chitin catabolic process"/>
    <property type="evidence" value="ECO:0007669"/>
    <property type="project" value="InterPro"/>
</dbReference>
<dbReference type="SUPFAM" id="SSF53955">
    <property type="entry name" value="Lysozyme-like"/>
    <property type="match status" value="1"/>
</dbReference>
<dbReference type="KEGG" id="mgk:FSB76_02955"/>
<dbReference type="AlphaFoldDB" id="A0A5B8VTH2"/>
<gene>
    <name evidence="7" type="ORF">FSB76_02955</name>
</gene>
<dbReference type="InterPro" id="IPR016283">
    <property type="entry name" value="Glyco_hydro_19"/>
</dbReference>
<evidence type="ECO:0000256" key="2">
    <source>
        <dbReference type="ARBA" id="ARBA00023157"/>
    </source>
</evidence>
<feature type="active site" description="Proton donor" evidence="3">
    <location>
        <position position="163"/>
    </location>
</feature>
<name>A0A5B8VTH2_9SPHI</name>
<dbReference type="PANTHER" id="PTHR22595:SF79">
    <property type="entry name" value="CHITINASE 12"/>
    <property type="match status" value="1"/>
</dbReference>
<feature type="chain" id="PRO_5022860270" description="Glycoside hydrolase family 19 catalytic domain-containing protein" evidence="5">
    <location>
        <begin position="29"/>
        <end position="341"/>
    </location>
</feature>
<protein>
    <recommendedName>
        <fullName evidence="6">Glycoside hydrolase family 19 catalytic domain-containing protein</fullName>
    </recommendedName>
</protein>
<dbReference type="PANTHER" id="PTHR22595">
    <property type="entry name" value="CHITINASE-RELATED"/>
    <property type="match status" value="1"/>
</dbReference>
<dbReference type="InterPro" id="IPR023346">
    <property type="entry name" value="Lysozyme-like_dom_sf"/>
</dbReference>
<dbReference type="PROSITE" id="PS51257">
    <property type="entry name" value="PROKAR_LIPOPROTEIN"/>
    <property type="match status" value="1"/>
</dbReference>